<comment type="similarity">
    <text evidence="9">Belongs to the MntA antitoxin family.</text>
</comment>
<evidence type="ECO:0000256" key="3">
    <source>
        <dbReference type="ARBA" id="ARBA00022679"/>
    </source>
</evidence>
<comment type="cofactor">
    <cofactor evidence="1">
        <name>Mg(2+)</name>
        <dbReference type="ChEBI" id="CHEBI:18420"/>
    </cofactor>
</comment>
<evidence type="ECO:0000313" key="11">
    <source>
        <dbReference type="EMBL" id="MYG38378.1"/>
    </source>
</evidence>
<gene>
    <name evidence="11" type="ORF">F4162_05185</name>
</gene>
<dbReference type="GO" id="GO:0005524">
    <property type="term" value="F:ATP binding"/>
    <property type="evidence" value="ECO:0007669"/>
    <property type="project" value="UniProtKB-KW"/>
</dbReference>
<dbReference type="GO" id="GO:0016779">
    <property type="term" value="F:nucleotidyltransferase activity"/>
    <property type="evidence" value="ECO:0007669"/>
    <property type="project" value="UniProtKB-KW"/>
</dbReference>
<evidence type="ECO:0000256" key="4">
    <source>
        <dbReference type="ARBA" id="ARBA00022695"/>
    </source>
</evidence>
<dbReference type="Pfam" id="PF01909">
    <property type="entry name" value="NTP_transf_2"/>
    <property type="match status" value="1"/>
</dbReference>
<proteinExistence type="inferred from homology"/>
<evidence type="ECO:0000256" key="7">
    <source>
        <dbReference type="ARBA" id="ARBA00022840"/>
    </source>
</evidence>
<dbReference type="InterPro" id="IPR002934">
    <property type="entry name" value="Polymerase_NTP_transf_dom"/>
</dbReference>
<keyword evidence="4" id="KW-0548">Nucleotidyltransferase</keyword>
<keyword evidence="3" id="KW-0808">Transferase</keyword>
<evidence type="ECO:0000256" key="2">
    <source>
        <dbReference type="ARBA" id="ARBA00022649"/>
    </source>
</evidence>
<dbReference type="InterPro" id="IPR043519">
    <property type="entry name" value="NT_sf"/>
</dbReference>
<evidence type="ECO:0000256" key="8">
    <source>
        <dbReference type="ARBA" id="ARBA00022842"/>
    </source>
</evidence>
<dbReference type="InterPro" id="IPR052038">
    <property type="entry name" value="Type-VII_TA_antitoxin"/>
</dbReference>
<dbReference type="EMBL" id="VYDO01000170">
    <property type="protein sequence ID" value="MYG38378.1"/>
    <property type="molecule type" value="Genomic_DNA"/>
</dbReference>
<organism evidence="11">
    <name type="scientific">Synechococcus sp. SB0676_bin_10</name>
    <dbReference type="NCBI Taxonomy" id="2604869"/>
    <lineage>
        <taxon>Bacteria</taxon>
        <taxon>Bacillati</taxon>
        <taxon>Cyanobacteriota</taxon>
        <taxon>Cyanophyceae</taxon>
        <taxon>Synechococcales</taxon>
        <taxon>Synechococcaceae</taxon>
        <taxon>Synechococcus</taxon>
    </lineage>
</organism>
<dbReference type="Gene3D" id="3.30.460.10">
    <property type="entry name" value="Beta Polymerase, domain 2"/>
    <property type="match status" value="1"/>
</dbReference>
<evidence type="ECO:0000256" key="1">
    <source>
        <dbReference type="ARBA" id="ARBA00001946"/>
    </source>
</evidence>
<name>A0A6B1F7N8_9SYNE</name>
<protein>
    <recommendedName>
        <fullName evidence="10">Polymerase nucleotidyl transferase domain-containing protein</fullName>
    </recommendedName>
</protein>
<keyword evidence="2" id="KW-1277">Toxin-antitoxin system</keyword>
<keyword evidence="5" id="KW-0479">Metal-binding</keyword>
<keyword evidence="8" id="KW-0460">Magnesium</keyword>
<feature type="domain" description="Polymerase nucleotidyl transferase" evidence="10">
    <location>
        <begin position="13"/>
        <end position="98"/>
    </location>
</feature>
<dbReference type="CDD" id="cd05403">
    <property type="entry name" value="NT_KNTase_like"/>
    <property type="match status" value="1"/>
</dbReference>
<reference evidence="11" key="1">
    <citation type="submission" date="2019-09" db="EMBL/GenBank/DDBJ databases">
        <title>Characterisation of the sponge microbiome using genome-centric metagenomics.</title>
        <authorList>
            <person name="Engelberts J.P."/>
            <person name="Robbins S.J."/>
            <person name="De Goeij J.M."/>
            <person name="Aranda M."/>
            <person name="Bell S.C."/>
            <person name="Webster N.S."/>
        </authorList>
    </citation>
    <scope>NUCLEOTIDE SEQUENCE</scope>
    <source>
        <strain evidence="11">SB0676_bin_10</strain>
    </source>
</reference>
<accession>A0A6B1F7N8</accession>
<keyword evidence="6" id="KW-0547">Nucleotide-binding</keyword>
<evidence type="ECO:0000256" key="5">
    <source>
        <dbReference type="ARBA" id="ARBA00022723"/>
    </source>
</evidence>
<keyword evidence="7" id="KW-0067">ATP-binding</keyword>
<evidence type="ECO:0000259" key="10">
    <source>
        <dbReference type="Pfam" id="PF01909"/>
    </source>
</evidence>
<dbReference type="GO" id="GO:0046872">
    <property type="term" value="F:metal ion binding"/>
    <property type="evidence" value="ECO:0007669"/>
    <property type="project" value="UniProtKB-KW"/>
</dbReference>
<dbReference type="AlphaFoldDB" id="A0A6B1F7N8"/>
<evidence type="ECO:0000256" key="6">
    <source>
        <dbReference type="ARBA" id="ARBA00022741"/>
    </source>
</evidence>
<dbReference type="PANTHER" id="PTHR33571">
    <property type="entry name" value="SSL8005 PROTEIN"/>
    <property type="match status" value="1"/>
</dbReference>
<evidence type="ECO:0000256" key="9">
    <source>
        <dbReference type="ARBA" id="ARBA00038276"/>
    </source>
</evidence>
<sequence>MSLALAQPQLEAITAACHRHQVAHMHAFGSVVRSDYRPGESDIDLLVEFQPCEPGTLYRAYFSLLSELRKSLSAPVDLVMVDAVRNPYIKATIEASKQEIYAA</sequence>
<dbReference type="PANTHER" id="PTHR33571:SF12">
    <property type="entry name" value="BSL3053 PROTEIN"/>
    <property type="match status" value="1"/>
</dbReference>
<comment type="caution">
    <text evidence="11">The sequence shown here is derived from an EMBL/GenBank/DDBJ whole genome shotgun (WGS) entry which is preliminary data.</text>
</comment>
<dbReference type="SUPFAM" id="SSF81301">
    <property type="entry name" value="Nucleotidyltransferase"/>
    <property type="match status" value="1"/>
</dbReference>